<dbReference type="EMBL" id="PDNA01000081">
    <property type="protein sequence ID" value="PGH15616.1"/>
    <property type="molecule type" value="Genomic_DNA"/>
</dbReference>
<evidence type="ECO:0000313" key="2">
    <source>
        <dbReference type="EMBL" id="PGH15616.1"/>
    </source>
</evidence>
<protein>
    <recommendedName>
        <fullName evidence="1">N-acetyltransferase domain-containing protein</fullName>
    </recommendedName>
</protein>
<dbReference type="OrthoDB" id="410198at2759"/>
<organism evidence="2 3">
    <name type="scientific">Polytolypa hystricis (strain UAMH7299)</name>
    <dbReference type="NCBI Taxonomy" id="1447883"/>
    <lineage>
        <taxon>Eukaryota</taxon>
        <taxon>Fungi</taxon>
        <taxon>Dikarya</taxon>
        <taxon>Ascomycota</taxon>
        <taxon>Pezizomycotina</taxon>
        <taxon>Eurotiomycetes</taxon>
        <taxon>Eurotiomycetidae</taxon>
        <taxon>Onygenales</taxon>
        <taxon>Onygenales incertae sedis</taxon>
        <taxon>Polytolypa</taxon>
    </lineage>
</organism>
<feature type="domain" description="N-acetyltransferase" evidence="1">
    <location>
        <begin position="108"/>
        <end position="244"/>
    </location>
</feature>
<dbReference type="CDD" id="cd04301">
    <property type="entry name" value="NAT_SF"/>
    <property type="match status" value="1"/>
</dbReference>
<dbReference type="GO" id="GO:0016747">
    <property type="term" value="F:acyltransferase activity, transferring groups other than amino-acyl groups"/>
    <property type="evidence" value="ECO:0007669"/>
    <property type="project" value="InterPro"/>
</dbReference>
<gene>
    <name evidence="2" type="ORF">AJ80_05481</name>
</gene>
<accession>A0A2B7Y2B0</accession>
<dbReference type="Gene3D" id="3.40.630.30">
    <property type="match status" value="1"/>
</dbReference>
<dbReference type="InterPro" id="IPR052523">
    <property type="entry name" value="Trichothecene_AcTrans"/>
</dbReference>
<evidence type="ECO:0000313" key="3">
    <source>
        <dbReference type="Proteomes" id="UP000224634"/>
    </source>
</evidence>
<dbReference type="Proteomes" id="UP000224634">
    <property type="component" value="Unassembled WGS sequence"/>
</dbReference>
<dbReference type="PANTHER" id="PTHR42791">
    <property type="entry name" value="GNAT FAMILY ACETYLTRANSFERASE"/>
    <property type="match status" value="1"/>
</dbReference>
<dbReference type="STRING" id="1447883.A0A2B7Y2B0"/>
<sequence length="264" mass="29658">MAYSLKKITSIAAAHELGLVETAAFAASSLTNALYPIHTNRLAMEKWFIEREKLSLEDLTQVTIARVTTAITDDEAGAGATRFAGVTTATGNAGEKTVSWMRVRLPKVRLRDEKGDVRGWTAEQEADLKARKEKLITSQEGVPPGTNVKFSDAFRAGLWEGRKKWFDEERDYAIEVLLTHPDHERRGHGRTLLNWAMQRADEEGARIFLEATAAGKPLYEKLGWREVDRLVWRLADYGAEQWGEQQVITLMIREPSCAAGEEKN</sequence>
<comment type="caution">
    <text evidence="2">The sequence shown here is derived from an EMBL/GenBank/DDBJ whole genome shotgun (WGS) entry which is preliminary data.</text>
</comment>
<evidence type="ECO:0000259" key="1">
    <source>
        <dbReference type="PROSITE" id="PS51186"/>
    </source>
</evidence>
<keyword evidence="3" id="KW-1185">Reference proteome</keyword>
<name>A0A2B7Y2B0_POLH7</name>
<dbReference type="PROSITE" id="PS51186">
    <property type="entry name" value="GNAT"/>
    <property type="match status" value="1"/>
</dbReference>
<dbReference type="InterPro" id="IPR016181">
    <property type="entry name" value="Acyl_CoA_acyltransferase"/>
</dbReference>
<dbReference type="SUPFAM" id="SSF55729">
    <property type="entry name" value="Acyl-CoA N-acyltransferases (Nat)"/>
    <property type="match status" value="1"/>
</dbReference>
<dbReference type="Pfam" id="PF00583">
    <property type="entry name" value="Acetyltransf_1"/>
    <property type="match status" value="1"/>
</dbReference>
<proteinExistence type="predicted"/>
<dbReference type="PANTHER" id="PTHR42791:SF2">
    <property type="entry name" value="N-ACETYLTRANSFERASE DOMAIN-CONTAINING PROTEIN"/>
    <property type="match status" value="1"/>
</dbReference>
<dbReference type="AlphaFoldDB" id="A0A2B7Y2B0"/>
<reference evidence="2 3" key="1">
    <citation type="submission" date="2017-10" db="EMBL/GenBank/DDBJ databases">
        <title>Comparative genomics in systemic dimorphic fungi from Ajellomycetaceae.</title>
        <authorList>
            <person name="Munoz J.F."/>
            <person name="Mcewen J.G."/>
            <person name="Clay O.K."/>
            <person name="Cuomo C.A."/>
        </authorList>
    </citation>
    <scope>NUCLEOTIDE SEQUENCE [LARGE SCALE GENOMIC DNA]</scope>
    <source>
        <strain evidence="2 3">UAMH7299</strain>
    </source>
</reference>
<dbReference type="InterPro" id="IPR000182">
    <property type="entry name" value="GNAT_dom"/>
</dbReference>